<protein>
    <recommendedName>
        <fullName evidence="7">Na(+)/H(+) antiporter NhaA</fullName>
    </recommendedName>
    <alternativeName>
        <fullName evidence="7">Sodium/proton antiporter NhaA</fullName>
    </alternativeName>
</protein>
<dbReference type="GO" id="GO:0005886">
    <property type="term" value="C:plasma membrane"/>
    <property type="evidence" value="ECO:0007669"/>
    <property type="project" value="UniProtKB-SubCell"/>
</dbReference>
<feature type="transmembrane region" description="Helical" evidence="7">
    <location>
        <begin position="259"/>
        <end position="279"/>
    </location>
</feature>
<keyword evidence="7" id="KW-0915">Sodium</keyword>
<evidence type="ECO:0000313" key="9">
    <source>
        <dbReference type="Proteomes" id="UP000254161"/>
    </source>
</evidence>
<feature type="transmembrane region" description="Helical" evidence="7">
    <location>
        <begin position="364"/>
        <end position="385"/>
    </location>
</feature>
<dbReference type="GO" id="GO:0015385">
    <property type="term" value="F:sodium:proton antiporter activity"/>
    <property type="evidence" value="ECO:0007669"/>
    <property type="project" value="UniProtKB-UniRule"/>
</dbReference>
<keyword evidence="7" id="KW-0813">Transport</keyword>
<dbReference type="PANTHER" id="PTHR30341">
    <property type="entry name" value="SODIUM ION/PROTON ANTIPORTER NHAA-RELATED"/>
    <property type="match status" value="1"/>
</dbReference>
<dbReference type="AlphaFoldDB" id="A0A381EIJ0"/>
<dbReference type="Proteomes" id="UP000254161">
    <property type="component" value="Unassembled WGS sequence"/>
</dbReference>
<dbReference type="InterPro" id="IPR004670">
    <property type="entry name" value="NhaA"/>
</dbReference>
<feature type="transmembrane region" description="Helical" evidence="7">
    <location>
        <begin position="286"/>
        <end position="310"/>
    </location>
</feature>
<feature type="transmembrane region" description="Helical" evidence="7">
    <location>
        <begin position="12"/>
        <end position="31"/>
    </location>
</feature>
<feature type="transmembrane region" description="Helical" evidence="7">
    <location>
        <begin position="209"/>
        <end position="239"/>
    </location>
</feature>
<proteinExistence type="inferred from homology"/>
<feature type="transmembrane region" description="Helical" evidence="7">
    <location>
        <begin position="156"/>
        <end position="177"/>
    </location>
</feature>
<organism evidence="8 9">
    <name type="scientific">Campylobacter upsaliensis</name>
    <dbReference type="NCBI Taxonomy" id="28080"/>
    <lineage>
        <taxon>Bacteria</taxon>
        <taxon>Pseudomonadati</taxon>
        <taxon>Campylobacterota</taxon>
        <taxon>Epsilonproteobacteria</taxon>
        <taxon>Campylobacterales</taxon>
        <taxon>Campylobacteraceae</taxon>
        <taxon>Campylobacter</taxon>
    </lineage>
</organism>
<evidence type="ECO:0000256" key="2">
    <source>
        <dbReference type="ARBA" id="ARBA00022475"/>
    </source>
</evidence>
<dbReference type="HAMAP" id="MF_01844">
    <property type="entry name" value="NhaA"/>
    <property type="match status" value="1"/>
</dbReference>
<name>A0A381EIJ0_CAMUP</name>
<evidence type="ECO:0000256" key="3">
    <source>
        <dbReference type="ARBA" id="ARBA00022519"/>
    </source>
</evidence>
<evidence type="ECO:0000313" key="8">
    <source>
        <dbReference type="EMBL" id="SUX26838.1"/>
    </source>
</evidence>
<comment type="subcellular location">
    <subcellularLocation>
        <location evidence="1">Cell inner membrane</location>
        <topology evidence="1">Multi-pass membrane protein</topology>
    </subcellularLocation>
    <subcellularLocation>
        <location evidence="7">Cell membrane</location>
        <topology evidence="7">Multi-pass membrane protein</topology>
    </subcellularLocation>
</comment>
<evidence type="ECO:0000256" key="1">
    <source>
        <dbReference type="ARBA" id="ARBA00004429"/>
    </source>
</evidence>
<keyword evidence="7" id="KW-0050">Antiport</keyword>
<keyword evidence="7" id="KW-0406">Ion transport</keyword>
<feature type="transmembrane region" description="Helical" evidence="7">
    <location>
        <begin position="330"/>
        <end position="352"/>
    </location>
</feature>
<dbReference type="GO" id="GO:0006885">
    <property type="term" value="P:regulation of pH"/>
    <property type="evidence" value="ECO:0007669"/>
    <property type="project" value="UniProtKB-UniRule"/>
</dbReference>
<feature type="transmembrane region" description="Helical" evidence="7">
    <location>
        <begin position="93"/>
        <end position="116"/>
    </location>
</feature>
<evidence type="ECO:0000256" key="6">
    <source>
        <dbReference type="ARBA" id="ARBA00023136"/>
    </source>
</evidence>
<dbReference type="RefSeq" id="WP_004274761.1">
    <property type="nucleotide sequence ID" value="NZ_JANKIR010000005.1"/>
</dbReference>
<gene>
    <name evidence="7 8" type="primary">nhaA</name>
    <name evidence="8" type="ORF">NCTC12264_01073</name>
</gene>
<dbReference type="NCBIfam" id="NF007112">
    <property type="entry name" value="PRK09561.1"/>
    <property type="match status" value="1"/>
</dbReference>
<feature type="transmembrane region" description="Helical" evidence="7">
    <location>
        <begin position="128"/>
        <end position="147"/>
    </location>
</feature>
<comment type="function">
    <text evidence="7">Na(+)/H(+) antiporter that extrudes sodium in exchange for external protons.</text>
</comment>
<evidence type="ECO:0000256" key="7">
    <source>
        <dbReference type="HAMAP-Rule" id="MF_01844"/>
    </source>
</evidence>
<keyword evidence="5 7" id="KW-1133">Transmembrane helix</keyword>
<evidence type="ECO:0000256" key="4">
    <source>
        <dbReference type="ARBA" id="ARBA00022692"/>
    </source>
</evidence>
<dbReference type="NCBIfam" id="TIGR00773">
    <property type="entry name" value="NhaA"/>
    <property type="match status" value="1"/>
</dbReference>
<feature type="transmembrane region" description="Helical" evidence="7">
    <location>
        <begin position="61"/>
        <end position="81"/>
    </location>
</feature>
<comment type="similarity">
    <text evidence="7">Belongs to the NhaA Na(+)/H(+) (TC 2.A.33) antiporter family.</text>
</comment>
<evidence type="ECO:0000256" key="5">
    <source>
        <dbReference type="ARBA" id="ARBA00022989"/>
    </source>
</evidence>
<reference evidence="8 9" key="1">
    <citation type="submission" date="2018-06" db="EMBL/GenBank/DDBJ databases">
        <authorList>
            <consortium name="Pathogen Informatics"/>
            <person name="Doyle S."/>
        </authorList>
    </citation>
    <scope>NUCLEOTIDE SEQUENCE [LARGE SCALE GENOMIC DNA]</scope>
    <source>
        <strain evidence="8 9">NCTC12264</strain>
    </source>
</reference>
<keyword evidence="2 7" id="KW-1003">Cell membrane</keyword>
<dbReference type="Gene3D" id="1.20.1530.10">
    <property type="entry name" value="Na+/H+ antiporter like domain"/>
    <property type="match status" value="1"/>
</dbReference>
<keyword evidence="3" id="KW-0997">Cell inner membrane</keyword>
<accession>A0A381EIJ0</accession>
<dbReference type="InterPro" id="IPR023171">
    <property type="entry name" value="Na/H_antiporter_dom_sf"/>
</dbReference>
<sequence length="387" mass="42377">MTLFERLKNFVYNEAFGGVLLIICTIFALLVQNSFLSDHYRELLNLNMGFIAGEFRLEKPFLLWVNDGLISIFFFVIGLELKKEFMQGVFKEVRSIILPFAAAVGGIIVPASIFALVNVGDAYTLKGWAIPTATDTAFALAILMMCGKHIPSSLKIFLLSLAIFDDVGAILIIAIFYTSKLSIVAFIVASCVILVLLTLNLLGITRKSFYFICALILWVSVLKSGVHATLAGLIAAFFIPLFTKEGKPFLKEIDESLKFWLVFVILPLFAFANAGVNLANIDLKSIFSGASVGIFLGLFVGKQVGVFAFSYLAIKSGLARLPEGANFKQLYGVCILTGIGFTMSLFIDGLAYEVSDIFNYADNLSILVASFCSGILGFVYLKFFARA</sequence>
<keyword evidence="6 7" id="KW-0472">Membrane</keyword>
<comment type="catalytic activity">
    <reaction evidence="7">
        <text>Na(+)(in) + 2 H(+)(out) = Na(+)(out) + 2 H(+)(in)</text>
        <dbReference type="Rhea" id="RHEA:29251"/>
        <dbReference type="ChEBI" id="CHEBI:15378"/>
        <dbReference type="ChEBI" id="CHEBI:29101"/>
    </reaction>
</comment>
<dbReference type="Pfam" id="PF06965">
    <property type="entry name" value="Na_H_antiport_1"/>
    <property type="match status" value="1"/>
</dbReference>
<keyword evidence="4 7" id="KW-0812">Transmembrane</keyword>
<keyword evidence="7" id="KW-0739">Sodium transport</keyword>
<feature type="transmembrane region" description="Helical" evidence="7">
    <location>
        <begin position="183"/>
        <end position="202"/>
    </location>
</feature>
<dbReference type="PANTHER" id="PTHR30341:SF0">
    <property type="entry name" value="NA(+)_H(+) ANTIPORTER NHAA"/>
    <property type="match status" value="1"/>
</dbReference>
<dbReference type="EMBL" id="UFUZ01000001">
    <property type="protein sequence ID" value="SUX26838.1"/>
    <property type="molecule type" value="Genomic_DNA"/>
</dbReference>
<dbReference type="NCBIfam" id="NF007111">
    <property type="entry name" value="PRK09560.1"/>
    <property type="match status" value="1"/>
</dbReference>